<evidence type="ECO:0000313" key="1">
    <source>
        <dbReference type="Proteomes" id="UP000887576"/>
    </source>
</evidence>
<name>A0AC34QRT9_9BILA</name>
<reference evidence="2" key="1">
    <citation type="submission" date="2022-11" db="UniProtKB">
        <authorList>
            <consortium name="WormBaseParasite"/>
        </authorList>
    </citation>
    <scope>IDENTIFICATION</scope>
</reference>
<accession>A0AC34QRT9</accession>
<dbReference type="Proteomes" id="UP000887576">
    <property type="component" value="Unplaced"/>
</dbReference>
<dbReference type="WBParaSite" id="JU765_v2.g18648.t1">
    <property type="protein sequence ID" value="JU765_v2.g18648.t1"/>
    <property type="gene ID" value="JU765_v2.g18648"/>
</dbReference>
<proteinExistence type="predicted"/>
<protein>
    <submittedName>
        <fullName evidence="2">Uncharacterized protein</fullName>
    </submittedName>
</protein>
<sequence length="137" mass="16056">MEPGDQERDDELLDIFDEILQIEREGKEVKEIRHEDFDVPEGIEDLPTKEDLYNPDKCFFSVGPLVNYKALTDEIRKNQKEQGLPLSDPYDESKGRQLTKLELYTIYKEKLLRQLEKAKKERDERLGINKANPTSSN</sequence>
<evidence type="ECO:0000313" key="2">
    <source>
        <dbReference type="WBParaSite" id="JU765_v2.g18648.t1"/>
    </source>
</evidence>
<organism evidence="1 2">
    <name type="scientific">Panagrolaimus sp. JU765</name>
    <dbReference type="NCBI Taxonomy" id="591449"/>
    <lineage>
        <taxon>Eukaryota</taxon>
        <taxon>Metazoa</taxon>
        <taxon>Ecdysozoa</taxon>
        <taxon>Nematoda</taxon>
        <taxon>Chromadorea</taxon>
        <taxon>Rhabditida</taxon>
        <taxon>Tylenchina</taxon>
        <taxon>Panagrolaimomorpha</taxon>
        <taxon>Panagrolaimoidea</taxon>
        <taxon>Panagrolaimidae</taxon>
        <taxon>Panagrolaimus</taxon>
    </lineage>
</organism>